<dbReference type="EMBL" id="ANAH02000009">
    <property type="protein sequence ID" value="EPX61811.1"/>
    <property type="molecule type" value="Genomic_DNA"/>
</dbReference>
<feature type="transmembrane region" description="Helical" evidence="1">
    <location>
        <begin position="147"/>
        <end position="165"/>
    </location>
</feature>
<feature type="domain" description="VTT" evidence="2">
    <location>
        <begin position="33"/>
        <end position="155"/>
    </location>
</feature>
<evidence type="ECO:0000313" key="4">
    <source>
        <dbReference type="Proteomes" id="UP000011682"/>
    </source>
</evidence>
<comment type="caution">
    <text evidence="3">The sequence shown here is derived from an EMBL/GenBank/DDBJ whole genome shotgun (WGS) entry which is preliminary data.</text>
</comment>
<evidence type="ECO:0000313" key="3">
    <source>
        <dbReference type="EMBL" id="EPX61811.1"/>
    </source>
</evidence>
<dbReference type="Proteomes" id="UP000011682">
    <property type="component" value="Unassembled WGS sequence"/>
</dbReference>
<reference evidence="3" key="1">
    <citation type="submission" date="2013-05" db="EMBL/GenBank/DDBJ databases">
        <title>Genome assembly of Cystobacter fuscus DSM 2262.</title>
        <authorList>
            <person name="Sharma G."/>
            <person name="Khatri I."/>
            <person name="Kaur C."/>
            <person name="Mayilraj S."/>
            <person name="Subramanian S."/>
        </authorList>
    </citation>
    <scope>NUCLEOTIDE SEQUENCE [LARGE SCALE GENOMIC DNA]</scope>
    <source>
        <strain evidence="3">DSM 2262</strain>
    </source>
</reference>
<dbReference type="PANTHER" id="PTHR42709">
    <property type="entry name" value="ALKALINE PHOSPHATASE LIKE PROTEIN"/>
    <property type="match status" value="1"/>
</dbReference>
<dbReference type="AlphaFoldDB" id="S9PFF9"/>
<dbReference type="Pfam" id="PF09335">
    <property type="entry name" value="VTT_dom"/>
    <property type="match status" value="1"/>
</dbReference>
<evidence type="ECO:0000256" key="1">
    <source>
        <dbReference type="SAM" id="Phobius"/>
    </source>
</evidence>
<feature type="transmembrane region" description="Helical" evidence="1">
    <location>
        <begin position="104"/>
        <end position="127"/>
    </location>
</feature>
<keyword evidence="1" id="KW-0812">Transmembrane</keyword>
<name>S9PFF9_CYSF2</name>
<feature type="transmembrane region" description="Helical" evidence="1">
    <location>
        <begin position="12"/>
        <end position="30"/>
    </location>
</feature>
<protein>
    <recommendedName>
        <fullName evidence="2">VTT domain-containing protein</fullName>
    </recommendedName>
</protein>
<dbReference type="PANTHER" id="PTHR42709:SF4">
    <property type="entry name" value="INNER MEMBRANE PROTEIN YQAA"/>
    <property type="match status" value="1"/>
</dbReference>
<organism evidence="3 4">
    <name type="scientific">Cystobacter fuscus (strain ATCC 25194 / DSM 2262 / NBRC 100088 / M29)</name>
    <dbReference type="NCBI Taxonomy" id="1242864"/>
    <lineage>
        <taxon>Bacteria</taxon>
        <taxon>Pseudomonadati</taxon>
        <taxon>Myxococcota</taxon>
        <taxon>Myxococcia</taxon>
        <taxon>Myxococcales</taxon>
        <taxon>Cystobacterineae</taxon>
        <taxon>Archangiaceae</taxon>
        <taxon>Cystobacter</taxon>
    </lineage>
</organism>
<dbReference type="InterPro" id="IPR032816">
    <property type="entry name" value="VTT_dom"/>
</dbReference>
<keyword evidence="1" id="KW-0472">Membrane</keyword>
<dbReference type="InterPro" id="IPR051311">
    <property type="entry name" value="DedA_domain"/>
</dbReference>
<keyword evidence="1" id="KW-1133">Transmembrane helix</keyword>
<keyword evidence="4" id="KW-1185">Reference proteome</keyword>
<accession>S9PFF9</accession>
<gene>
    <name evidence="3" type="ORF">D187_010430</name>
</gene>
<sequence>MDSTMPDASTLAEWGLPGLFLVAVMAGSVLPAPSEAVLAALIYGGVGPGWAVTVATAGNVLGALTVYALGRWGARGEGGGVVGRWLQRRSAREGPRLLRARERLATWGAPVLLLAWLPIVGDVFVLAAGLVGVRPGPFVAFVSLGKGLRYLGVALSVLAASHTGISQ</sequence>
<evidence type="ECO:0000259" key="2">
    <source>
        <dbReference type="Pfam" id="PF09335"/>
    </source>
</evidence>
<feature type="transmembrane region" description="Helical" evidence="1">
    <location>
        <begin position="50"/>
        <end position="69"/>
    </location>
</feature>
<proteinExistence type="predicted"/>
<dbReference type="eggNOG" id="COG1238">
    <property type="taxonomic scope" value="Bacteria"/>
</dbReference>